<proteinExistence type="predicted"/>
<dbReference type="EMBL" id="JACHEF010000010">
    <property type="protein sequence ID" value="MBB6413827.1"/>
    <property type="molecule type" value="Genomic_DNA"/>
</dbReference>
<evidence type="ECO:0000313" key="1">
    <source>
        <dbReference type="EMBL" id="MBB6413827.1"/>
    </source>
</evidence>
<protein>
    <submittedName>
        <fullName evidence="1">Uncharacterized protein</fullName>
    </submittedName>
</protein>
<organism evidence="1 2">
    <name type="scientific">Mesorhizobium sangaii</name>
    <dbReference type="NCBI Taxonomy" id="505389"/>
    <lineage>
        <taxon>Bacteria</taxon>
        <taxon>Pseudomonadati</taxon>
        <taxon>Pseudomonadota</taxon>
        <taxon>Alphaproteobacteria</taxon>
        <taxon>Hyphomicrobiales</taxon>
        <taxon>Phyllobacteriaceae</taxon>
        <taxon>Mesorhizobium</taxon>
    </lineage>
</organism>
<gene>
    <name evidence="1" type="ORF">HNQ71_006536</name>
</gene>
<name>A0A841PF52_9HYPH</name>
<dbReference type="AlphaFoldDB" id="A0A841PF52"/>
<dbReference type="Proteomes" id="UP000556329">
    <property type="component" value="Unassembled WGS sequence"/>
</dbReference>
<comment type="caution">
    <text evidence="1">The sequence shown here is derived from an EMBL/GenBank/DDBJ whole genome shotgun (WGS) entry which is preliminary data.</text>
</comment>
<sequence length="124" mass="13115">MARLTDPCIIIISPCAGCGEAATAAIAIVPARVAAFRCHRIRCGIGHSFNDDQLANAAALRRAFDRDDHVDRLAMMSGIGFELTSAVSCSKRVNAEGELFAWIVAMPPGWPVFQALTSASVAPS</sequence>
<reference evidence="1 2" key="1">
    <citation type="submission" date="2020-08" db="EMBL/GenBank/DDBJ databases">
        <title>Genomic Encyclopedia of Type Strains, Phase IV (KMG-IV): sequencing the most valuable type-strain genomes for metagenomic binning, comparative biology and taxonomic classification.</title>
        <authorList>
            <person name="Goeker M."/>
        </authorList>
    </citation>
    <scope>NUCLEOTIDE SEQUENCE [LARGE SCALE GENOMIC DNA]</scope>
    <source>
        <strain evidence="1 2">DSM 100039</strain>
    </source>
</reference>
<accession>A0A841PF52</accession>
<keyword evidence="2" id="KW-1185">Reference proteome</keyword>
<evidence type="ECO:0000313" key="2">
    <source>
        <dbReference type="Proteomes" id="UP000556329"/>
    </source>
</evidence>